<keyword evidence="2" id="KW-0378">Hydrolase</keyword>
<dbReference type="PANTHER" id="PTHR43174:SF3">
    <property type="entry name" value="UDP-N-ACETYLGLUCOSAMINE 2-EPIMERASE"/>
    <property type="match status" value="1"/>
</dbReference>
<dbReference type="EMBL" id="LMCB01000134">
    <property type="protein sequence ID" value="KZL07212.1"/>
    <property type="molecule type" value="Genomic_DNA"/>
</dbReference>
<dbReference type="Proteomes" id="UP000076577">
    <property type="component" value="Unassembled WGS sequence"/>
</dbReference>
<evidence type="ECO:0000313" key="3">
    <source>
        <dbReference type="Proteomes" id="UP000076577"/>
    </source>
</evidence>
<gene>
    <name evidence="2" type="primary">siaA</name>
    <name evidence="2" type="ORF">PsAD2_04184</name>
</gene>
<dbReference type="Gene3D" id="3.40.50.2000">
    <property type="entry name" value="Glycogen Phosphorylase B"/>
    <property type="match status" value="2"/>
</dbReference>
<evidence type="ECO:0000313" key="2">
    <source>
        <dbReference type="EMBL" id="KZL07212.1"/>
    </source>
</evidence>
<feature type="domain" description="UDP-N-acetylglucosamine 2-epimerase" evidence="1">
    <location>
        <begin position="33"/>
        <end position="356"/>
    </location>
</feature>
<dbReference type="AlphaFoldDB" id="A0A165TXG4"/>
<dbReference type="NCBIfam" id="TIGR03568">
    <property type="entry name" value="NeuC_NnaA"/>
    <property type="match status" value="1"/>
</dbReference>
<dbReference type="GO" id="GO:0006047">
    <property type="term" value="P:UDP-N-acetylglucosamine metabolic process"/>
    <property type="evidence" value="ECO:0007669"/>
    <property type="project" value="InterPro"/>
</dbReference>
<accession>A0A165TXG4</accession>
<dbReference type="PANTHER" id="PTHR43174">
    <property type="entry name" value="UDP-N-ACETYLGLUCOSAMINE 2-EPIMERASE"/>
    <property type="match status" value="1"/>
</dbReference>
<protein>
    <submittedName>
        <fullName evidence="2">UDP-N-acetylglucosamine 2-epimerase</fullName>
        <ecNumber evidence="2">3.2.1.183</ecNumber>
    </submittedName>
</protein>
<dbReference type="SUPFAM" id="SSF53756">
    <property type="entry name" value="UDP-Glycosyltransferase/glycogen phosphorylase"/>
    <property type="match status" value="1"/>
</dbReference>
<evidence type="ECO:0000259" key="1">
    <source>
        <dbReference type="Pfam" id="PF02350"/>
    </source>
</evidence>
<dbReference type="InterPro" id="IPR020004">
    <property type="entry name" value="UDP-GlcNAc_Epase"/>
</dbReference>
<proteinExistence type="predicted"/>
<keyword evidence="3" id="KW-1185">Reference proteome</keyword>
<dbReference type="STRING" id="989403.SAMN05421798_1334"/>
<comment type="caution">
    <text evidence="2">The sequence shown here is derived from an EMBL/GenBank/DDBJ whole genome shotgun (WGS) entry which is preliminary data.</text>
</comment>
<name>A0A165TXG4_9HYPH</name>
<reference evidence="2 3" key="1">
    <citation type="journal article" date="2016" name="Front. Microbiol.">
        <title>Comparative Genomic Analysis Reveals a Diverse Repertoire of Genes Involved in Prokaryote-Eukaryote Interactions within the Pseudovibrio Genus.</title>
        <authorList>
            <person name="Romano S."/>
            <person name="Fernandez-Guerra A."/>
            <person name="Reen F.J."/>
            <person name="Glockner F.O."/>
            <person name="Crowley S.P."/>
            <person name="O'Sullivan O."/>
            <person name="Cotter P.D."/>
            <person name="Adams C."/>
            <person name="Dobson A.D."/>
            <person name="O'Gara F."/>
        </authorList>
    </citation>
    <scope>NUCLEOTIDE SEQUENCE [LARGE SCALE GENOMIC DNA]</scope>
    <source>
        <strain evidence="2 3">Ad2</strain>
    </source>
</reference>
<dbReference type="GO" id="GO:0004553">
    <property type="term" value="F:hydrolase activity, hydrolyzing O-glycosyl compounds"/>
    <property type="evidence" value="ECO:0007669"/>
    <property type="project" value="InterPro"/>
</dbReference>
<dbReference type="Pfam" id="PF02350">
    <property type="entry name" value="Epimerase_2"/>
    <property type="match status" value="1"/>
</dbReference>
<dbReference type="InterPro" id="IPR003331">
    <property type="entry name" value="UDP_GlcNAc_Epimerase_2_dom"/>
</dbReference>
<dbReference type="InterPro" id="IPR029767">
    <property type="entry name" value="WecB-like"/>
</dbReference>
<dbReference type="EC" id="3.2.1.183" evidence="2"/>
<dbReference type="OrthoDB" id="9803238at2"/>
<keyword evidence="2" id="KW-0326">Glycosidase</keyword>
<sequence length="391" mass="43712">MSKNGKKIIFVTGTRADFSKIKEVSKRLISRGWDVSFFVTGMHMLRAYGSTFIEVRRIEGATTYEYVNQREGDSLDTIYAKTVIGFSDWLHEHKPDLVVVHGDRVEAKACAFVCATNYVRCLHIEGGEVSGTIDEVFRHCVSKLAHHHFVCSETAQRNVESLGEDPERIALIGSPELDIHARDLSIGIDEVLFHYDIPFVNYGVVIFHPVTSEQKSMDEQAASLFGTLDASGKNYIVISSNNDPGSRGIMDIVGKLSSSNFVKLASMRFEYFSILMRNAACIIGNSSAGVREAPFLGIPTLNVGTRQTGRAHSNSITNVSANDSYVIKKFLEAEWDKRYEPSMEFGNGLSVSAFCDELEKDQFWEVPKQKYFRPPFSLSFKSVSKHTRAVT</sequence>
<dbReference type="RefSeq" id="WP_068010304.1">
    <property type="nucleotide sequence ID" value="NZ_FOFM01000033.1"/>
</dbReference>
<organism evidence="2 3">
    <name type="scientific">Pseudovibrio axinellae</name>
    <dbReference type="NCBI Taxonomy" id="989403"/>
    <lineage>
        <taxon>Bacteria</taxon>
        <taxon>Pseudomonadati</taxon>
        <taxon>Pseudomonadota</taxon>
        <taxon>Alphaproteobacteria</taxon>
        <taxon>Hyphomicrobiales</taxon>
        <taxon>Stappiaceae</taxon>
        <taxon>Pseudovibrio</taxon>
    </lineage>
</organism>
<dbReference type="PATRIC" id="fig|989403.3.peg.4567"/>